<keyword evidence="1" id="KW-0812">Transmembrane</keyword>
<reference evidence="2 3" key="1">
    <citation type="journal article" date="2019" name="PLoS ONE">
        <title>Genomic analyses reveal an absence of contemporary introgressive admixture between fin whales and blue whales, despite known hybrids.</title>
        <authorList>
            <person name="Westbury M.V."/>
            <person name="Petersen B."/>
            <person name="Lorenzen E.D."/>
        </authorList>
    </citation>
    <scope>NUCLEOTIDE SEQUENCE [LARGE SCALE GENOMIC DNA]</scope>
    <source>
        <strain evidence="2">FinWhale-01</strain>
    </source>
</reference>
<keyword evidence="3" id="KW-1185">Reference proteome</keyword>
<evidence type="ECO:0000313" key="2">
    <source>
        <dbReference type="EMBL" id="KAB0402525.1"/>
    </source>
</evidence>
<dbReference type="AlphaFoldDB" id="A0A6A1Q559"/>
<evidence type="ECO:0000256" key="1">
    <source>
        <dbReference type="SAM" id="Phobius"/>
    </source>
</evidence>
<keyword evidence="1" id="KW-1133">Transmembrane helix</keyword>
<feature type="transmembrane region" description="Helical" evidence="1">
    <location>
        <begin position="31"/>
        <end position="57"/>
    </location>
</feature>
<proteinExistence type="predicted"/>
<accession>A0A6A1Q559</accession>
<comment type="caution">
    <text evidence="2">The sequence shown here is derived from an EMBL/GenBank/DDBJ whole genome shotgun (WGS) entry which is preliminary data.</text>
</comment>
<feature type="transmembrane region" description="Helical" evidence="1">
    <location>
        <begin position="102"/>
        <end position="123"/>
    </location>
</feature>
<name>A0A6A1Q559_BALPH</name>
<organism evidence="2 3">
    <name type="scientific">Balaenoptera physalus</name>
    <name type="common">Fin whale</name>
    <name type="synonym">Balaena physalus</name>
    <dbReference type="NCBI Taxonomy" id="9770"/>
    <lineage>
        <taxon>Eukaryota</taxon>
        <taxon>Metazoa</taxon>
        <taxon>Chordata</taxon>
        <taxon>Craniata</taxon>
        <taxon>Vertebrata</taxon>
        <taxon>Euteleostomi</taxon>
        <taxon>Mammalia</taxon>
        <taxon>Eutheria</taxon>
        <taxon>Laurasiatheria</taxon>
        <taxon>Artiodactyla</taxon>
        <taxon>Whippomorpha</taxon>
        <taxon>Cetacea</taxon>
        <taxon>Mysticeti</taxon>
        <taxon>Balaenopteridae</taxon>
        <taxon>Balaenoptera</taxon>
    </lineage>
</organism>
<dbReference type="OrthoDB" id="408954at2759"/>
<keyword evidence="1" id="KW-0472">Membrane</keyword>
<evidence type="ECO:0000313" key="3">
    <source>
        <dbReference type="Proteomes" id="UP000437017"/>
    </source>
</evidence>
<gene>
    <name evidence="2" type="ORF">E2I00_016490</name>
</gene>
<dbReference type="Proteomes" id="UP000437017">
    <property type="component" value="Unassembled WGS sequence"/>
</dbReference>
<dbReference type="EMBL" id="SGJD01000980">
    <property type="protein sequence ID" value="KAB0402525.1"/>
    <property type="molecule type" value="Genomic_DNA"/>
</dbReference>
<sequence length="133" mass="15947">MDLVLNAADYYFFTPYIYPATWPEDSIFRQAVSLLIITNLGAYILYFLFATLSYYFVYDHSLMKHPQFLKNQVYREIMHSVQSVPWISIPTVSVFLLEVRGWFRLIASVLSFLFFTDMLIYWIHRGLHHRLVY</sequence>
<feature type="non-terminal residue" evidence="2">
    <location>
        <position position="133"/>
    </location>
</feature>
<protein>
    <recommendedName>
        <fullName evidence="4">Fatty acid hydroxylase domain-containing protein</fullName>
    </recommendedName>
</protein>
<evidence type="ECO:0008006" key="4">
    <source>
        <dbReference type="Google" id="ProtNLM"/>
    </source>
</evidence>